<proteinExistence type="predicted"/>
<name>A0A9R1VVR9_LACSA</name>
<gene>
    <name evidence="3" type="ORF">LSAT_V11C400159030</name>
</gene>
<reference evidence="3 4" key="1">
    <citation type="journal article" date="2017" name="Nat. Commun.">
        <title>Genome assembly with in vitro proximity ligation data and whole-genome triplication in lettuce.</title>
        <authorList>
            <person name="Reyes-Chin-Wo S."/>
            <person name="Wang Z."/>
            <person name="Yang X."/>
            <person name="Kozik A."/>
            <person name="Arikit S."/>
            <person name="Song C."/>
            <person name="Xia L."/>
            <person name="Froenicke L."/>
            <person name="Lavelle D.O."/>
            <person name="Truco M.J."/>
            <person name="Xia R."/>
            <person name="Zhu S."/>
            <person name="Xu C."/>
            <person name="Xu H."/>
            <person name="Xu X."/>
            <person name="Cox K."/>
            <person name="Korf I."/>
            <person name="Meyers B.C."/>
            <person name="Michelmore R.W."/>
        </authorList>
    </citation>
    <scope>NUCLEOTIDE SEQUENCE [LARGE SCALE GENOMIC DNA]</scope>
    <source>
        <strain evidence="4">cv. Salinas</strain>
        <tissue evidence="3">Seedlings</tissue>
    </source>
</reference>
<organism evidence="3 4">
    <name type="scientific">Lactuca sativa</name>
    <name type="common">Garden lettuce</name>
    <dbReference type="NCBI Taxonomy" id="4236"/>
    <lineage>
        <taxon>Eukaryota</taxon>
        <taxon>Viridiplantae</taxon>
        <taxon>Streptophyta</taxon>
        <taxon>Embryophyta</taxon>
        <taxon>Tracheophyta</taxon>
        <taxon>Spermatophyta</taxon>
        <taxon>Magnoliopsida</taxon>
        <taxon>eudicotyledons</taxon>
        <taxon>Gunneridae</taxon>
        <taxon>Pentapetalae</taxon>
        <taxon>asterids</taxon>
        <taxon>campanulids</taxon>
        <taxon>Asterales</taxon>
        <taxon>Asteraceae</taxon>
        <taxon>Cichorioideae</taxon>
        <taxon>Cichorieae</taxon>
        <taxon>Lactucinae</taxon>
        <taxon>Lactuca</taxon>
    </lineage>
</organism>
<dbReference type="Proteomes" id="UP000235145">
    <property type="component" value="Unassembled WGS sequence"/>
</dbReference>
<evidence type="ECO:0000313" key="4">
    <source>
        <dbReference type="Proteomes" id="UP000235145"/>
    </source>
</evidence>
<feature type="compositionally biased region" description="Pro residues" evidence="1">
    <location>
        <begin position="108"/>
        <end position="120"/>
    </location>
</feature>
<sequence>MAMNALYAKRVALLLLILVLDHLLQANSASLIEPDPGTVVSGRRKLRKLPPPPAPKLSGAPHYMFSDPPPPPSTTQMRSTAPNLRTVPKRAPPAPKLSRPRNFRIFLSPPPPPPPPPPPAVQGRTSNCKIAPPPPA</sequence>
<dbReference type="AlphaFoldDB" id="A0A9R1VVR9"/>
<feature type="chain" id="PRO_5040484057" evidence="2">
    <location>
        <begin position="30"/>
        <end position="136"/>
    </location>
</feature>
<evidence type="ECO:0000256" key="1">
    <source>
        <dbReference type="SAM" id="MobiDB-lite"/>
    </source>
</evidence>
<evidence type="ECO:0000313" key="3">
    <source>
        <dbReference type="EMBL" id="KAJ0212223.1"/>
    </source>
</evidence>
<accession>A0A9R1VVR9</accession>
<protein>
    <submittedName>
        <fullName evidence="3">Uncharacterized protein</fullName>
    </submittedName>
</protein>
<keyword evidence="4" id="KW-1185">Reference proteome</keyword>
<feature type="compositionally biased region" description="Polar residues" evidence="1">
    <location>
        <begin position="74"/>
        <end position="83"/>
    </location>
</feature>
<evidence type="ECO:0000256" key="2">
    <source>
        <dbReference type="SAM" id="SignalP"/>
    </source>
</evidence>
<feature type="signal peptide" evidence="2">
    <location>
        <begin position="1"/>
        <end position="29"/>
    </location>
</feature>
<keyword evidence="2" id="KW-0732">Signal</keyword>
<feature type="region of interest" description="Disordered" evidence="1">
    <location>
        <begin position="32"/>
        <end position="136"/>
    </location>
</feature>
<dbReference type="Gramene" id="rna-gnl|WGS:NBSK|LSAT_4X4300_mrna">
    <property type="protein sequence ID" value="cds-PLY73251.1"/>
    <property type="gene ID" value="gene-LSAT_4X4300"/>
</dbReference>
<dbReference type="EMBL" id="NBSK02000004">
    <property type="protein sequence ID" value="KAJ0212223.1"/>
    <property type="molecule type" value="Genomic_DNA"/>
</dbReference>
<comment type="caution">
    <text evidence="3">The sequence shown here is derived from an EMBL/GenBank/DDBJ whole genome shotgun (WGS) entry which is preliminary data.</text>
</comment>